<dbReference type="SUPFAM" id="SSF48013">
    <property type="entry name" value="NusB-like"/>
    <property type="match status" value="1"/>
</dbReference>
<dbReference type="HAMAP" id="MF_00073">
    <property type="entry name" value="NusB"/>
    <property type="match status" value="1"/>
</dbReference>
<dbReference type="EMBL" id="UGNP01000001">
    <property type="protein sequence ID" value="STX09975.1"/>
    <property type="molecule type" value="Genomic_DNA"/>
</dbReference>
<dbReference type="Pfam" id="PF01029">
    <property type="entry name" value="NusB"/>
    <property type="match status" value="1"/>
</dbReference>
<keyword evidence="11" id="KW-1185">Reference proteome</keyword>
<name>A0A8B4QBC9_9BACL</name>
<gene>
    <name evidence="6 8" type="primary">nusB</name>
    <name evidence="9" type="ORF">DFR61_12331</name>
    <name evidence="8" type="ORF">NCTC10597_01683</name>
</gene>
<dbReference type="Gene3D" id="1.10.940.10">
    <property type="entry name" value="NusB-like"/>
    <property type="match status" value="1"/>
</dbReference>
<reference evidence="9 11" key="2">
    <citation type="submission" date="2019-03" db="EMBL/GenBank/DDBJ databases">
        <title>Genomic Encyclopedia of Type Strains, Phase IV (KMG-IV): sequencing the most valuable type-strain genomes for metagenomic binning, comparative biology and taxonomic classification.</title>
        <authorList>
            <person name="Goeker M."/>
        </authorList>
    </citation>
    <scope>NUCLEOTIDE SEQUENCE [LARGE SCALE GENOMIC DNA]</scope>
    <source>
        <strain evidence="9 11">DSM 20580</strain>
    </source>
</reference>
<reference evidence="8 10" key="1">
    <citation type="submission" date="2018-06" db="EMBL/GenBank/DDBJ databases">
        <authorList>
            <consortium name="Pathogen Informatics"/>
            <person name="Doyle S."/>
        </authorList>
    </citation>
    <scope>NUCLEOTIDE SEQUENCE [LARGE SCALE GENOMIC DNA]</scope>
    <source>
        <strain evidence="8 10">NCTC10597</strain>
    </source>
</reference>
<dbReference type="OrthoDB" id="9811381at2"/>
<comment type="function">
    <text evidence="6">Involved in transcription antitermination. Required for transcription of ribosomal RNA (rRNA) genes. Binds specifically to the boxA antiterminator sequence of the ribosomal RNA (rrn) operons.</text>
</comment>
<dbReference type="RefSeq" id="WP_109350036.1">
    <property type="nucleotide sequence ID" value="NZ_BJUE01000019.1"/>
</dbReference>
<dbReference type="Proteomes" id="UP000294641">
    <property type="component" value="Unassembled WGS sequence"/>
</dbReference>
<keyword evidence="3 6" id="KW-0694">RNA-binding</keyword>
<evidence type="ECO:0000313" key="8">
    <source>
        <dbReference type="EMBL" id="STX09975.1"/>
    </source>
</evidence>
<keyword evidence="4 6" id="KW-0805">Transcription regulation</keyword>
<evidence type="ECO:0000256" key="6">
    <source>
        <dbReference type="HAMAP-Rule" id="MF_00073"/>
    </source>
</evidence>
<dbReference type="CDD" id="cd00619">
    <property type="entry name" value="Terminator_NusB"/>
    <property type="match status" value="1"/>
</dbReference>
<evidence type="ECO:0000259" key="7">
    <source>
        <dbReference type="Pfam" id="PF01029"/>
    </source>
</evidence>
<protein>
    <recommendedName>
        <fullName evidence="6">Transcription antitermination protein NusB</fullName>
    </recommendedName>
    <alternativeName>
        <fullName evidence="6">Antitermination factor NusB</fullName>
    </alternativeName>
</protein>
<dbReference type="AlphaFoldDB" id="A0A8B4QBC9"/>
<dbReference type="GO" id="GO:0006353">
    <property type="term" value="P:DNA-templated transcription termination"/>
    <property type="evidence" value="ECO:0007669"/>
    <property type="project" value="UniProtKB-UniRule"/>
</dbReference>
<dbReference type="PANTHER" id="PTHR11078:SF3">
    <property type="entry name" value="ANTITERMINATION NUSB DOMAIN-CONTAINING PROTEIN"/>
    <property type="match status" value="1"/>
</dbReference>
<dbReference type="InterPro" id="IPR006027">
    <property type="entry name" value="NusB_RsmB_TIM44"/>
</dbReference>
<feature type="domain" description="NusB/RsmB/TIM44" evidence="7">
    <location>
        <begin position="4"/>
        <end position="123"/>
    </location>
</feature>
<dbReference type="InterPro" id="IPR011605">
    <property type="entry name" value="NusB_fam"/>
</dbReference>
<dbReference type="GO" id="GO:0005829">
    <property type="term" value="C:cytosol"/>
    <property type="evidence" value="ECO:0007669"/>
    <property type="project" value="TreeGrafter"/>
</dbReference>
<sequence length="124" mass="14041">MKRREAREKALQTLFQLENTEMTVEAAIEHAVAEGKSSTFFEQLVHGTVDHLEEIDASLESKLEKWSLNRLAKIERTILRLAAFELLYTPETPSNVVINEAVEISKTFGDEQSGKFVNGVLSKY</sequence>
<evidence type="ECO:0000256" key="4">
    <source>
        <dbReference type="ARBA" id="ARBA00023015"/>
    </source>
</evidence>
<dbReference type="EMBL" id="SNZG01000023">
    <property type="protein sequence ID" value="TDR36641.1"/>
    <property type="molecule type" value="Genomic_DNA"/>
</dbReference>
<keyword evidence="5 6" id="KW-0804">Transcription</keyword>
<evidence type="ECO:0000256" key="3">
    <source>
        <dbReference type="ARBA" id="ARBA00022884"/>
    </source>
</evidence>
<organism evidence="8 10">
    <name type="scientific">Kurthia zopfii</name>
    <dbReference type="NCBI Taxonomy" id="1650"/>
    <lineage>
        <taxon>Bacteria</taxon>
        <taxon>Bacillati</taxon>
        <taxon>Bacillota</taxon>
        <taxon>Bacilli</taxon>
        <taxon>Bacillales</taxon>
        <taxon>Caryophanaceae</taxon>
        <taxon>Kurthia</taxon>
    </lineage>
</organism>
<dbReference type="PANTHER" id="PTHR11078">
    <property type="entry name" value="N UTILIZATION SUBSTANCE PROTEIN B-RELATED"/>
    <property type="match status" value="1"/>
</dbReference>
<dbReference type="NCBIfam" id="TIGR01951">
    <property type="entry name" value="nusB"/>
    <property type="match status" value="1"/>
</dbReference>
<accession>A0A8B4QBC9</accession>
<dbReference type="GO" id="GO:0003723">
    <property type="term" value="F:RNA binding"/>
    <property type="evidence" value="ECO:0007669"/>
    <property type="project" value="UniProtKB-UniRule"/>
</dbReference>
<keyword evidence="2 6" id="KW-0889">Transcription antitermination</keyword>
<dbReference type="InterPro" id="IPR035926">
    <property type="entry name" value="NusB-like_sf"/>
</dbReference>
<evidence type="ECO:0000313" key="11">
    <source>
        <dbReference type="Proteomes" id="UP000294641"/>
    </source>
</evidence>
<comment type="similarity">
    <text evidence="1 6">Belongs to the NusB family.</text>
</comment>
<evidence type="ECO:0000313" key="10">
    <source>
        <dbReference type="Proteomes" id="UP000254330"/>
    </source>
</evidence>
<dbReference type="GO" id="GO:0031564">
    <property type="term" value="P:transcription antitermination"/>
    <property type="evidence" value="ECO:0007669"/>
    <property type="project" value="UniProtKB-KW"/>
</dbReference>
<evidence type="ECO:0000313" key="9">
    <source>
        <dbReference type="EMBL" id="TDR36641.1"/>
    </source>
</evidence>
<comment type="caution">
    <text evidence="8">The sequence shown here is derived from an EMBL/GenBank/DDBJ whole genome shotgun (WGS) entry which is preliminary data.</text>
</comment>
<evidence type="ECO:0000256" key="2">
    <source>
        <dbReference type="ARBA" id="ARBA00022814"/>
    </source>
</evidence>
<evidence type="ECO:0000256" key="1">
    <source>
        <dbReference type="ARBA" id="ARBA00005952"/>
    </source>
</evidence>
<proteinExistence type="inferred from homology"/>
<evidence type="ECO:0000256" key="5">
    <source>
        <dbReference type="ARBA" id="ARBA00023163"/>
    </source>
</evidence>
<dbReference type="Proteomes" id="UP000254330">
    <property type="component" value="Unassembled WGS sequence"/>
</dbReference>